<evidence type="ECO:0000313" key="1">
    <source>
        <dbReference type="EMBL" id="GGK03999.1"/>
    </source>
</evidence>
<dbReference type="Pfam" id="PF10294">
    <property type="entry name" value="Methyltransf_16"/>
    <property type="match status" value="1"/>
</dbReference>
<keyword evidence="1" id="KW-0808">Transferase</keyword>
<dbReference type="EMBL" id="BMME01000001">
    <property type="protein sequence ID" value="GGK03999.1"/>
    <property type="molecule type" value="Genomic_DNA"/>
</dbReference>
<dbReference type="PANTHER" id="PTHR14614">
    <property type="entry name" value="HEPATOCELLULAR CARCINOMA-ASSOCIATED ANTIGEN"/>
    <property type="match status" value="1"/>
</dbReference>
<organism evidence="1 2">
    <name type="scientific">Luteimonas terricola</name>
    <dbReference type="NCBI Taxonomy" id="645597"/>
    <lineage>
        <taxon>Bacteria</taxon>
        <taxon>Pseudomonadati</taxon>
        <taxon>Pseudomonadota</taxon>
        <taxon>Gammaproteobacteria</taxon>
        <taxon>Lysobacterales</taxon>
        <taxon>Lysobacteraceae</taxon>
        <taxon>Luteimonas</taxon>
    </lineage>
</organism>
<keyword evidence="2" id="KW-1185">Reference proteome</keyword>
<dbReference type="CDD" id="cd02440">
    <property type="entry name" value="AdoMet_MTases"/>
    <property type="match status" value="1"/>
</dbReference>
<dbReference type="GO" id="GO:0008168">
    <property type="term" value="F:methyltransferase activity"/>
    <property type="evidence" value="ECO:0007669"/>
    <property type="project" value="UniProtKB-KW"/>
</dbReference>
<dbReference type="Proteomes" id="UP000599009">
    <property type="component" value="Unassembled WGS sequence"/>
</dbReference>
<dbReference type="SUPFAM" id="SSF53335">
    <property type="entry name" value="S-adenosyl-L-methionine-dependent methyltransferases"/>
    <property type="match status" value="1"/>
</dbReference>
<dbReference type="Gene3D" id="3.40.50.150">
    <property type="entry name" value="Vaccinia Virus protein VP39"/>
    <property type="match status" value="1"/>
</dbReference>
<dbReference type="GO" id="GO:0032259">
    <property type="term" value="P:methylation"/>
    <property type="evidence" value="ECO:0007669"/>
    <property type="project" value="UniProtKB-KW"/>
</dbReference>
<comment type="caution">
    <text evidence="1">The sequence shown here is derived from an EMBL/GenBank/DDBJ whole genome shotgun (WGS) entry which is preliminary data.</text>
</comment>
<dbReference type="InterPro" id="IPR029063">
    <property type="entry name" value="SAM-dependent_MTases_sf"/>
</dbReference>
<sequence length="206" mass="22337">MTVGAHRYRLRVLSDNQQFADPDGHGERLGISSAQWSHFGQLWPSARLLAEAMDTFDIAGKRILEAGCGIGLASLVLQRRGADVVASDIHPLAEAFIAYNSALNGLPAVHYRQLDWVQPLPSLGEFDVFIASDVLYEREHAALLAAVVVRHANQAAEVVVADPGRGNSSTLVRLLEAEGFGITHSRGALKGDALGTLRGRLLHFRR</sequence>
<evidence type="ECO:0000313" key="2">
    <source>
        <dbReference type="Proteomes" id="UP000599009"/>
    </source>
</evidence>
<keyword evidence="1" id="KW-0489">Methyltransferase</keyword>
<protein>
    <submittedName>
        <fullName evidence="1">Methyltransferase type 12</fullName>
    </submittedName>
</protein>
<gene>
    <name evidence="1" type="ORF">GCM10011394_11200</name>
</gene>
<proteinExistence type="predicted"/>
<reference evidence="2" key="1">
    <citation type="journal article" date="2019" name="Int. J. Syst. Evol. Microbiol.">
        <title>The Global Catalogue of Microorganisms (GCM) 10K type strain sequencing project: providing services to taxonomists for standard genome sequencing and annotation.</title>
        <authorList>
            <consortium name="The Broad Institute Genomics Platform"/>
            <consortium name="The Broad Institute Genome Sequencing Center for Infectious Disease"/>
            <person name="Wu L."/>
            <person name="Ma J."/>
        </authorList>
    </citation>
    <scope>NUCLEOTIDE SEQUENCE [LARGE SCALE GENOMIC DNA]</scope>
    <source>
        <strain evidence="2">CGMCC 1.8985</strain>
    </source>
</reference>
<dbReference type="InterPro" id="IPR019410">
    <property type="entry name" value="Methyltransf_16"/>
</dbReference>
<accession>A0ABQ2EAR6</accession>
<name>A0ABQ2EAR6_9GAMM</name>